<name>X6LMM1_RETFI</name>
<keyword evidence="1" id="KW-0812">Transmembrane</keyword>
<keyword evidence="3" id="KW-1185">Reference proteome</keyword>
<gene>
    <name evidence="2" type="ORF">RFI_34782</name>
</gene>
<sequence>KWMKEYYSDNLKFGTIANIYVYMFIYNLQTTFYSIIKNRLQKPRKWTNWSREVLQLDDVKPDYDPSKVSKLSQSECETFMKKWLPDIMNSSILQQDMFFNYLYVQFMTLATSLYLKNKLVFDHFIQYKHEATECAIDIAKDLCLHSYNQMTTEEKDIEFFLCKKWKKSKKFLYLINQDGM</sequence>
<accession>X6LMM1</accession>
<reference evidence="2 3" key="1">
    <citation type="journal article" date="2013" name="Curr. Biol.">
        <title>The Genome of the Foraminiferan Reticulomyxa filosa.</title>
        <authorList>
            <person name="Glockner G."/>
            <person name="Hulsmann N."/>
            <person name="Schleicher M."/>
            <person name="Noegel A.A."/>
            <person name="Eichinger L."/>
            <person name="Gallinger C."/>
            <person name="Pawlowski J."/>
            <person name="Sierra R."/>
            <person name="Euteneuer U."/>
            <person name="Pillet L."/>
            <person name="Moustafa A."/>
            <person name="Platzer M."/>
            <person name="Groth M."/>
            <person name="Szafranski K."/>
            <person name="Schliwa M."/>
        </authorList>
    </citation>
    <scope>NUCLEOTIDE SEQUENCE [LARGE SCALE GENOMIC DNA]</scope>
</reference>
<evidence type="ECO:0000256" key="1">
    <source>
        <dbReference type="SAM" id="Phobius"/>
    </source>
</evidence>
<proteinExistence type="predicted"/>
<organism evidence="2 3">
    <name type="scientific">Reticulomyxa filosa</name>
    <dbReference type="NCBI Taxonomy" id="46433"/>
    <lineage>
        <taxon>Eukaryota</taxon>
        <taxon>Sar</taxon>
        <taxon>Rhizaria</taxon>
        <taxon>Retaria</taxon>
        <taxon>Foraminifera</taxon>
        <taxon>Monothalamids</taxon>
        <taxon>Reticulomyxidae</taxon>
        <taxon>Reticulomyxa</taxon>
    </lineage>
</organism>
<dbReference type="Proteomes" id="UP000023152">
    <property type="component" value="Unassembled WGS sequence"/>
</dbReference>
<keyword evidence="1" id="KW-1133">Transmembrane helix</keyword>
<protein>
    <submittedName>
        <fullName evidence="2">Uncharacterized protein</fullName>
    </submittedName>
</protein>
<dbReference type="EMBL" id="ASPP01035273">
    <property type="protein sequence ID" value="ETO02636.1"/>
    <property type="molecule type" value="Genomic_DNA"/>
</dbReference>
<feature type="transmembrane region" description="Helical" evidence="1">
    <location>
        <begin position="98"/>
        <end position="115"/>
    </location>
</feature>
<evidence type="ECO:0000313" key="3">
    <source>
        <dbReference type="Proteomes" id="UP000023152"/>
    </source>
</evidence>
<dbReference type="AlphaFoldDB" id="X6LMM1"/>
<feature type="non-terminal residue" evidence="2">
    <location>
        <position position="1"/>
    </location>
</feature>
<keyword evidence="1" id="KW-0472">Membrane</keyword>
<comment type="caution">
    <text evidence="2">The sequence shown here is derived from an EMBL/GenBank/DDBJ whole genome shotgun (WGS) entry which is preliminary data.</text>
</comment>
<feature type="transmembrane region" description="Helical" evidence="1">
    <location>
        <begin position="20"/>
        <end position="36"/>
    </location>
</feature>
<evidence type="ECO:0000313" key="2">
    <source>
        <dbReference type="EMBL" id="ETO02636.1"/>
    </source>
</evidence>